<dbReference type="GeneID" id="37125608"/>
<accession>A0A318YL05</accession>
<dbReference type="GO" id="GO:0019748">
    <property type="term" value="P:secondary metabolic process"/>
    <property type="evidence" value="ECO:0007669"/>
    <property type="project" value="TreeGrafter"/>
</dbReference>
<name>A0A318YL05_ASPNB</name>
<dbReference type="PANTHER" id="PTHR43544:SF32">
    <property type="entry name" value="CHAIN DEHYDROGENASE, PUTATIVE (AFU_ORTHOLOGUE AFUA_5G01530)-RELATED"/>
    <property type="match status" value="1"/>
</dbReference>
<evidence type="ECO:0000313" key="2">
    <source>
        <dbReference type="EMBL" id="PYH35079.1"/>
    </source>
</evidence>
<reference evidence="2" key="1">
    <citation type="submission" date="2016-12" db="EMBL/GenBank/DDBJ databases">
        <title>The genomes of Aspergillus section Nigri reveals drivers in fungal speciation.</title>
        <authorList>
            <consortium name="DOE Joint Genome Institute"/>
            <person name="Vesth T.C."/>
            <person name="Nybo J."/>
            <person name="Theobald S."/>
            <person name="Brandl J."/>
            <person name="Frisvad J.C."/>
            <person name="Nielsen K.F."/>
            <person name="Lyhne E.K."/>
            <person name="Kogle M.E."/>
            <person name="Kuo A."/>
            <person name="Riley R."/>
            <person name="Clum A."/>
            <person name="Nolan M."/>
            <person name="Lipzen A."/>
            <person name="Salamov A."/>
            <person name="Henrissat B."/>
            <person name="Wiebenga A."/>
            <person name="De Vries R.P."/>
            <person name="Grigoriev I.V."/>
            <person name="Mortensen U.H."/>
            <person name="Andersen M.R."/>
            <person name="Baker S.E."/>
        </authorList>
    </citation>
    <scope>NUCLEOTIDE SEQUENCE [LARGE SCALE GENOMIC DNA]</scope>
    <source>
        <strain evidence="2">CBS 115656</strain>
    </source>
</reference>
<dbReference type="PRINTS" id="PR00081">
    <property type="entry name" value="GDHRDH"/>
</dbReference>
<gene>
    <name evidence="2" type="ORF">BO87DRAFT_375881</name>
</gene>
<protein>
    <submittedName>
        <fullName evidence="2">Short chain dehydrogenase</fullName>
    </submittedName>
</protein>
<evidence type="ECO:0000313" key="3">
    <source>
        <dbReference type="Proteomes" id="UP000247647"/>
    </source>
</evidence>
<keyword evidence="3" id="KW-1185">Reference proteome</keyword>
<dbReference type="RefSeq" id="XP_025480557.1">
    <property type="nucleotide sequence ID" value="XM_025623152.1"/>
</dbReference>
<dbReference type="InterPro" id="IPR051468">
    <property type="entry name" value="Fungal_SecMetab_SDRs"/>
</dbReference>
<proteinExistence type="inferred from homology"/>
<dbReference type="InterPro" id="IPR036291">
    <property type="entry name" value="NAD(P)-bd_dom_sf"/>
</dbReference>
<dbReference type="GO" id="GO:0016491">
    <property type="term" value="F:oxidoreductase activity"/>
    <property type="evidence" value="ECO:0007669"/>
    <property type="project" value="TreeGrafter"/>
</dbReference>
<dbReference type="Proteomes" id="UP000247647">
    <property type="component" value="Unassembled WGS sequence"/>
</dbReference>
<dbReference type="SUPFAM" id="SSF51735">
    <property type="entry name" value="NAD(P)-binding Rossmann-fold domains"/>
    <property type="match status" value="1"/>
</dbReference>
<dbReference type="GO" id="GO:0005737">
    <property type="term" value="C:cytoplasm"/>
    <property type="evidence" value="ECO:0007669"/>
    <property type="project" value="TreeGrafter"/>
</dbReference>
<dbReference type="Gene3D" id="3.40.50.720">
    <property type="entry name" value="NAD(P)-binding Rossmann-like Domain"/>
    <property type="match status" value="1"/>
</dbReference>
<organism evidence="2 3">
    <name type="scientific">Aspergillus neoniger (strain CBS 115656)</name>
    <dbReference type="NCBI Taxonomy" id="1448310"/>
    <lineage>
        <taxon>Eukaryota</taxon>
        <taxon>Fungi</taxon>
        <taxon>Dikarya</taxon>
        <taxon>Ascomycota</taxon>
        <taxon>Pezizomycotina</taxon>
        <taxon>Eurotiomycetes</taxon>
        <taxon>Eurotiomycetidae</taxon>
        <taxon>Eurotiales</taxon>
        <taxon>Aspergillaceae</taxon>
        <taxon>Aspergillus</taxon>
        <taxon>Aspergillus subgen. Circumdati</taxon>
    </lineage>
</organism>
<dbReference type="AlphaFoldDB" id="A0A318YL05"/>
<evidence type="ECO:0000256" key="1">
    <source>
        <dbReference type="ARBA" id="ARBA00006484"/>
    </source>
</evidence>
<comment type="similarity">
    <text evidence="1">Belongs to the short-chain dehydrogenases/reductases (SDR) family.</text>
</comment>
<dbReference type="Pfam" id="PF00106">
    <property type="entry name" value="adh_short"/>
    <property type="match status" value="1"/>
</dbReference>
<dbReference type="PANTHER" id="PTHR43544">
    <property type="entry name" value="SHORT-CHAIN DEHYDROGENASE/REDUCTASE"/>
    <property type="match status" value="1"/>
</dbReference>
<dbReference type="OrthoDB" id="1933717at2759"/>
<sequence>MTDSKIVFITGANTGIGYETVRALLQSDRRYLILLGSRSLAKGKAAIETLKTEVPDSTSTVHPIVIDVVSDNSIEAAFAGVEARWGRVDTLINNAGAEFSWEFKAGKLTRRELMNKTFDVNVSGAYIVTETFMPLLLRSSDARIIFISSGQASLTAFSNETMRLPPLPAAGWPKEMAHDATAYRSAKSALNMMMLNISRMLRNDKVKVWGVSPGLLKTGLGNMDRAMVEKMGAKDPSVGGIFIKDVVEGVKDEDVEKVVHAEGHVQDW</sequence>
<dbReference type="EMBL" id="KZ821457">
    <property type="protein sequence ID" value="PYH35079.1"/>
    <property type="molecule type" value="Genomic_DNA"/>
</dbReference>
<dbReference type="InterPro" id="IPR002347">
    <property type="entry name" value="SDR_fam"/>
</dbReference>